<evidence type="ECO:0000256" key="1">
    <source>
        <dbReference type="SAM" id="MobiDB-lite"/>
    </source>
</evidence>
<comment type="caution">
    <text evidence="2">The sequence shown here is derived from an EMBL/GenBank/DDBJ whole genome shotgun (WGS) entry which is preliminary data.</text>
</comment>
<feature type="region of interest" description="Disordered" evidence="1">
    <location>
        <begin position="74"/>
        <end position="97"/>
    </location>
</feature>
<evidence type="ECO:0000313" key="3">
    <source>
        <dbReference type="Proteomes" id="UP001153269"/>
    </source>
</evidence>
<protein>
    <submittedName>
        <fullName evidence="2">Uncharacterized protein</fullName>
    </submittedName>
</protein>
<proteinExistence type="predicted"/>
<sequence>MLQMSEQVLDDLDLKKFNTSAQGGRRLVPAVRSCRTDQSIEGGTHFPQTGPVEREPDGWSPEMSLCSLSGISCSGSEVKPLSSERTGPERKDLQASGVKELLGLESVD</sequence>
<reference evidence="2" key="1">
    <citation type="submission" date="2020-03" db="EMBL/GenBank/DDBJ databases">
        <authorList>
            <person name="Weist P."/>
        </authorList>
    </citation>
    <scope>NUCLEOTIDE SEQUENCE</scope>
</reference>
<keyword evidence="3" id="KW-1185">Reference proteome</keyword>
<name>A0A9N7UYZ7_PLEPL</name>
<dbReference type="AlphaFoldDB" id="A0A9N7UYZ7"/>
<feature type="region of interest" description="Disordered" evidence="1">
    <location>
        <begin position="36"/>
        <end position="61"/>
    </location>
</feature>
<accession>A0A9N7UYZ7</accession>
<dbReference type="EMBL" id="CADEAL010002313">
    <property type="protein sequence ID" value="CAB1439666.1"/>
    <property type="molecule type" value="Genomic_DNA"/>
</dbReference>
<dbReference type="Proteomes" id="UP001153269">
    <property type="component" value="Unassembled WGS sequence"/>
</dbReference>
<gene>
    <name evidence="2" type="ORF">PLEPLA_LOCUS27444</name>
</gene>
<evidence type="ECO:0000313" key="2">
    <source>
        <dbReference type="EMBL" id="CAB1439666.1"/>
    </source>
</evidence>
<organism evidence="2 3">
    <name type="scientific">Pleuronectes platessa</name>
    <name type="common">European plaice</name>
    <dbReference type="NCBI Taxonomy" id="8262"/>
    <lineage>
        <taxon>Eukaryota</taxon>
        <taxon>Metazoa</taxon>
        <taxon>Chordata</taxon>
        <taxon>Craniata</taxon>
        <taxon>Vertebrata</taxon>
        <taxon>Euteleostomi</taxon>
        <taxon>Actinopterygii</taxon>
        <taxon>Neopterygii</taxon>
        <taxon>Teleostei</taxon>
        <taxon>Neoteleostei</taxon>
        <taxon>Acanthomorphata</taxon>
        <taxon>Carangaria</taxon>
        <taxon>Pleuronectiformes</taxon>
        <taxon>Pleuronectoidei</taxon>
        <taxon>Pleuronectidae</taxon>
        <taxon>Pleuronectes</taxon>
    </lineage>
</organism>